<dbReference type="EMBL" id="JAXCGZ010009641">
    <property type="protein sequence ID" value="KAK7076508.1"/>
    <property type="molecule type" value="Genomic_DNA"/>
</dbReference>
<evidence type="ECO:0000313" key="2">
    <source>
        <dbReference type="Proteomes" id="UP001381693"/>
    </source>
</evidence>
<sequence length="106" mass="11548">MEEECEQETSLVGLHEKTQRAGSVVARLAQDLATAKVVLADSFLTLGKLNRSQDDLDAIDIRSAASGKRRDADALPTTRGTLHKNFQCNRAVTQLTYISSGLSICR</sequence>
<gene>
    <name evidence="1" type="ORF">SK128_001503</name>
</gene>
<reference evidence="1 2" key="1">
    <citation type="submission" date="2023-11" db="EMBL/GenBank/DDBJ databases">
        <title>Halocaridina rubra genome assembly.</title>
        <authorList>
            <person name="Smith C."/>
        </authorList>
    </citation>
    <scope>NUCLEOTIDE SEQUENCE [LARGE SCALE GENOMIC DNA]</scope>
    <source>
        <strain evidence="1">EP-1</strain>
        <tissue evidence="1">Whole</tissue>
    </source>
</reference>
<evidence type="ECO:0000313" key="1">
    <source>
        <dbReference type="EMBL" id="KAK7076508.1"/>
    </source>
</evidence>
<protein>
    <submittedName>
        <fullName evidence="1">Uncharacterized protein</fullName>
    </submittedName>
</protein>
<dbReference type="Proteomes" id="UP001381693">
    <property type="component" value="Unassembled WGS sequence"/>
</dbReference>
<accession>A0AAN9A6F0</accession>
<keyword evidence="2" id="KW-1185">Reference proteome</keyword>
<name>A0AAN9A6F0_HALRR</name>
<comment type="caution">
    <text evidence="1">The sequence shown here is derived from an EMBL/GenBank/DDBJ whole genome shotgun (WGS) entry which is preliminary data.</text>
</comment>
<proteinExistence type="predicted"/>
<dbReference type="AlphaFoldDB" id="A0AAN9A6F0"/>
<organism evidence="1 2">
    <name type="scientific">Halocaridina rubra</name>
    <name type="common">Hawaiian red shrimp</name>
    <dbReference type="NCBI Taxonomy" id="373956"/>
    <lineage>
        <taxon>Eukaryota</taxon>
        <taxon>Metazoa</taxon>
        <taxon>Ecdysozoa</taxon>
        <taxon>Arthropoda</taxon>
        <taxon>Crustacea</taxon>
        <taxon>Multicrustacea</taxon>
        <taxon>Malacostraca</taxon>
        <taxon>Eumalacostraca</taxon>
        <taxon>Eucarida</taxon>
        <taxon>Decapoda</taxon>
        <taxon>Pleocyemata</taxon>
        <taxon>Caridea</taxon>
        <taxon>Atyoidea</taxon>
        <taxon>Atyidae</taxon>
        <taxon>Halocaridina</taxon>
    </lineage>
</organism>